<dbReference type="Pfam" id="PF00088">
    <property type="entry name" value="Trefoil"/>
    <property type="match status" value="1"/>
</dbReference>
<feature type="domain" description="VWFA" evidence="8">
    <location>
        <begin position="74"/>
        <end position="245"/>
    </location>
</feature>
<dbReference type="InterPro" id="IPR002035">
    <property type="entry name" value="VWF_A"/>
</dbReference>
<dbReference type="SUPFAM" id="SSF53300">
    <property type="entry name" value="vWA-like"/>
    <property type="match status" value="1"/>
</dbReference>
<keyword evidence="5" id="KW-0677">Repeat</keyword>
<dbReference type="InterPro" id="IPR036084">
    <property type="entry name" value="Ser_inhib-like_sf"/>
</dbReference>
<dbReference type="InterPro" id="IPR002919">
    <property type="entry name" value="TIL_dom"/>
</dbReference>
<evidence type="ECO:0000256" key="3">
    <source>
        <dbReference type="ARBA" id="ARBA00022530"/>
    </source>
</evidence>
<reference evidence="9" key="1">
    <citation type="submission" date="2023-08" db="EMBL/GenBank/DDBJ databases">
        <authorList>
            <person name="Adameyko K."/>
            <person name="Kravchuk O."/>
            <person name="Lyupina Y."/>
        </authorList>
    </citation>
    <scope>NUCLEOTIDE SEQUENCE</scope>
</reference>
<dbReference type="EMBL" id="OR460110">
    <property type="protein sequence ID" value="WNS50033.1"/>
    <property type="molecule type" value="mRNA"/>
</dbReference>
<evidence type="ECO:0000256" key="1">
    <source>
        <dbReference type="ARBA" id="ARBA00004498"/>
    </source>
</evidence>
<comment type="subcellular location">
    <subcellularLocation>
        <location evidence="1">Secreted</location>
        <location evidence="1">Extracellular space</location>
        <location evidence="1">Extracellular matrix</location>
    </subcellularLocation>
</comment>
<dbReference type="GO" id="GO:0005581">
    <property type="term" value="C:collagen trimer"/>
    <property type="evidence" value="ECO:0007669"/>
    <property type="project" value="UniProtKB-KW"/>
</dbReference>
<dbReference type="PRINTS" id="PR00453">
    <property type="entry name" value="VWFADOMAIN"/>
</dbReference>
<evidence type="ECO:0000313" key="9">
    <source>
        <dbReference type="EMBL" id="WNS50033.1"/>
    </source>
</evidence>
<evidence type="ECO:0000256" key="6">
    <source>
        <dbReference type="ARBA" id="ARBA00023180"/>
    </source>
</evidence>
<name>A0AA96MMY8_HALDU</name>
<dbReference type="Gene3D" id="2.10.25.10">
    <property type="entry name" value="Laminin"/>
    <property type="match status" value="1"/>
</dbReference>
<keyword evidence="4" id="KW-0732">Signal</keyword>
<dbReference type="InterPro" id="IPR050525">
    <property type="entry name" value="ECM_Assembly_Org"/>
</dbReference>
<accession>A0AA96MMY8</accession>
<keyword evidence="2" id="KW-0964">Secreted</keyword>
<keyword evidence="7" id="KW-0379">Hydroxylation</keyword>
<dbReference type="SMART" id="SM00327">
    <property type="entry name" value="VWA"/>
    <property type="match status" value="1"/>
</dbReference>
<dbReference type="Gene3D" id="3.40.50.410">
    <property type="entry name" value="von Willebrand factor, type A domain"/>
    <property type="match status" value="1"/>
</dbReference>
<keyword evidence="6" id="KW-0325">Glycoprotein</keyword>
<keyword evidence="3" id="KW-0272">Extracellular matrix</keyword>
<dbReference type="PANTHER" id="PTHR24020">
    <property type="entry name" value="COLLAGEN ALPHA"/>
    <property type="match status" value="1"/>
</dbReference>
<sequence length="314" mass="34060">MNVSGTCVPKDNCCTVPGAVYLDWGTCVATCDAPEPLCGDCMPACGCPEGYVLHQAACIPRTDCPTVPCSNKTDIVLLVDSSASVCRKKFTRAQNFLATLVEKLPIGENTIRVAEVIYGLHPELVFSLPAYSTAGTLSHAIRNVEYARKCSTKTGKAIQFVVDYYSGLLSGRFGTNRILIVVTDGKSMDDVQTAAKNARQAGFNVIAIGVGAYADAEELMMITGSEGKVVMVAAYSVLQTVCAQIWDIINVCCYYGISQDDCEAKECCWNEETLLIHVVKIEEELKRMYLNFEFKLCVFTILIGVTVSCSIISP</sequence>
<protein>
    <submittedName>
        <fullName evidence="9">Collagen alpha-6(VI) chain-like protein</fullName>
    </submittedName>
</protein>
<organism evidence="9">
    <name type="scientific">Halisarca dujardinii</name>
    <name type="common">Dujardin's slime sponge</name>
    <dbReference type="NCBI Taxonomy" id="2583056"/>
    <lineage>
        <taxon>Eukaryota</taxon>
        <taxon>Metazoa</taxon>
        <taxon>Porifera</taxon>
        <taxon>Demospongiae</taxon>
        <taxon>Verongimorpha</taxon>
        <taxon>Chondrillida</taxon>
        <taxon>Halisarcidae</taxon>
        <taxon>Halisarca</taxon>
    </lineage>
</organism>
<dbReference type="SUPFAM" id="SSF57567">
    <property type="entry name" value="Serine protease inhibitors"/>
    <property type="match status" value="1"/>
</dbReference>
<proteinExistence type="evidence at transcript level"/>
<keyword evidence="9" id="KW-0176">Collagen</keyword>
<dbReference type="CDD" id="cd19941">
    <property type="entry name" value="TIL"/>
    <property type="match status" value="1"/>
</dbReference>
<dbReference type="CDD" id="cd00111">
    <property type="entry name" value="Trefoil"/>
    <property type="match status" value="1"/>
</dbReference>
<dbReference type="Pfam" id="PF00092">
    <property type="entry name" value="VWA"/>
    <property type="match status" value="1"/>
</dbReference>
<dbReference type="AlphaFoldDB" id="A0AA96MMY8"/>
<dbReference type="CDD" id="cd01450">
    <property type="entry name" value="vWFA_subfamily_ECM"/>
    <property type="match status" value="1"/>
</dbReference>
<evidence type="ECO:0000256" key="5">
    <source>
        <dbReference type="ARBA" id="ARBA00022737"/>
    </source>
</evidence>
<evidence type="ECO:0000256" key="4">
    <source>
        <dbReference type="ARBA" id="ARBA00022729"/>
    </source>
</evidence>
<evidence type="ECO:0000256" key="7">
    <source>
        <dbReference type="ARBA" id="ARBA00023278"/>
    </source>
</evidence>
<evidence type="ECO:0000256" key="2">
    <source>
        <dbReference type="ARBA" id="ARBA00022525"/>
    </source>
</evidence>
<dbReference type="PANTHER" id="PTHR24020:SF90">
    <property type="entry name" value="COLLAGEN ALPHA-1(XXI) CHAIN"/>
    <property type="match status" value="1"/>
</dbReference>
<dbReference type="Pfam" id="PF01826">
    <property type="entry name" value="TIL"/>
    <property type="match status" value="1"/>
</dbReference>
<dbReference type="InterPro" id="IPR000519">
    <property type="entry name" value="P_trefoil_dom"/>
</dbReference>
<evidence type="ECO:0000259" key="8">
    <source>
        <dbReference type="PROSITE" id="PS50234"/>
    </source>
</evidence>
<dbReference type="PROSITE" id="PS50234">
    <property type="entry name" value="VWFA"/>
    <property type="match status" value="1"/>
</dbReference>
<dbReference type="InterPro" id="IPR036465">
    <property type="entry name" value="vWFA_dom_sf"/>
</dbReference>